<dbReference type="EMBL" id="VZQZ01000002">
    <property type="protein sequence ID" value="KAB0666486.1"/>
    <property type="molecule type" value="Genomic_DNA"/>
</dbReference>
<protein>
    <submittedName>
        <fullName evidence="1">Phenylacetate--CoA ligase family protein</fullName>
    </submittedName>
</protein>
<evidence type="ECO:0000313" key="2">
    <source>
        <dbReference type="Proteomes" id="UP000420562"/>
    </source>
</evidence>
<comment type="caution">
    <text evidence="1">The sequence shown here is derived from an EMBL/GenBank/DDBJ whole genome shotgun (WGS) entry which is preliminary data.</text>
</comment>
<accession>A0A7J4ZT02</accession>
<dbReference type="AlphaFoldDB" id="A0A7J4ZT02"/>
<proteinExistence type="predicted"/>
<reference evidence="1 2" key="1">
    <citation type="submission" date="2019-09" db="EMBL/GenBank/DDBJ databases">
        <title>Geobacter sp. Red96, a novel strain isolated from paddy soil.</title>
        <authorList>
            <person name="Xu Z."/>
            <person name="Masuda Y."/>
            <person name="Itoh H."/>
            <person name="Senoo K."/>
        </authorList>
    </citation>
    <scope>NUCLEOTIDE SEQUENCE [LARGE SCALE GENOMIC DNA]</scope>
    <source>
        <strain evidence="1 2">Red96</strain>
    </source>
</reference>
<sequence>MPGSITSSLLRRKLFEPLIFRLNGSPLLRYWRELEQTQFLPEEELKNRQWQRLERMLCHVWENNSFYRERFEKAGITPESVRSPEDLQVIPLLTKEDIRKNTLRMISRDFDTAELQHYKTGGSTGKPLDVYLTEKCSELRNACARRHDRWTGWEVGEPVGAVWGNPELPKDIKGKLKNWLLNPLIYLDTMNVTEHAVKTFAAEWERAKPSLLYGHAHSLYILAEYVNKLGIKEIKPRGILSTSMMLLPNERKFIESVFGVKVTDRYGCEELSLIASECEKHEGLHLNIEHLYIEFLKEDNTPAKPGEQGKIVITDLMNYAMPFIRYQVEDMGIPSERKCSCGRGLPLMEQVTGRVADYLIRRDGSRVAGVSLIENTLTKFSGIAQLQIVQETMDQIVLLVVPALDYSGGTQYELSEYFINLFGNSVNVTIKLVDCIKPEKSGKYRFSICRIQ</sequence>
<name>A0A7J4ZT02_9BACT</name>
<dbReference type="RefSeq" id="WP_151127246.1">
    <property type="nucleotide sequence ID" value="NZ_VZQZ01000002.1"/>
</dbReference>
<dbReference type="Gene3D" id="3.40.50.12780">
    <property type="entry name" value="N-terminal domain of ligase-like"/>
    <property type="match status" value="1"/>
</dbReference>
<dbReference type="InterPro" id="IPR042099">
    <property type="entry name" value="ANL_N_sf"/>
</dbReference>
<organism evidence="1 2">
    <name type="scientific">Oryzomonas japonica</name>
    <dbReference type="NCBI Taxonomy" id="2603858"/>
    <lineage>
        <taxon>Bacteria</taxon>
        <taxon>Pseudomonadati</taxon>
        <taxon>Thermodesulfobacteriota</taxon>
        <taxon>Desulfuromonadia</taxon>
        <taxon>Geobacterales</taxon>
        <taxon>Geobacteraceae</taxon>
        <taxon>Oryzomonas</taxon>
    </lineage>
</organism>
<gene>
    <name evidence="1" type="ORF">F6V25_03435</name>
</gene>
<dbReference type="PANTHER" id="PTHR36932:SF1">
    <property type="entry name" value="CAPSULAR POLYSACCHARIDE BIOSYNTHESIS PROTEIN"/>
    <property type="match status" value="1"/>
</dbReference>
<dbReference type="Proteomes" id="UP000420562">
    <property type="component" value="Unassembled WGS sequence"/>
</dbReference>
<dbReference type="InterPro" id="IPR053158">
    <property type="entry name" value="CapK_Type1_Caps_Biosynth"/>
</dbReference>
<keyword evidence="1" id="KW-0436">Ligase</keyword>
<dbReference type="SUPFAM" id="SSF56801">
    <property type="entry name" value="Acetyl-CoA synthetase-like"/>
    <property type="match status" value="1"/>
</dbReference>
<evidence type="ECO:0000313" key="1">
    <source>
        <dbReference type="EMBL" id="KAB0666486.1"/>
    </source>
</evidence>
<dbReference type="PANTHER" id="PTHR36932">
    <property type="entry name" value="CAPSULAR POLYSACCHARIDE BIOSYNTHESIS PROTEIN"/>
    <property type="match status" value="1"/>
</dbReference>
<dbReference type="GO" id="GO:0016874">
    <property type="term" value="F:ligase activity"/>
    <property type="evidence" value="ECO:0007669"/>
    <property type="project" value="UniProtKB-KW"/>
</dbReference>
<keyword evidence="2" id="KW-1185">Reference proteome</keyword>